<accession>A0A1C7M1A3</accession>
<gene>
    <name evidence="1" type="ORF">A0H81_09650</name>
</gene>
<dbReference type="AlphaFoldDB" id="A0A1C7M1A3"/>
<proteinExistence type="predicted"/>
<dbReference type="Proteomes" id="UP000092993">
    <property type="component" value="Unassembled WGS sequence"/>
</dbReference>
<evidence type="ECO:0000313" key="1">
    <source>
        <dbReference type="EMBL" id="OBZ70119.1"/>
    </source>
</evidence>
<organism evidence="1 2">
    <name type="scientific">Grifola frondosa</name>
    <name type="common">Maitake</name>
    <name type="synonym">Polyporus frondosus</name>
    <dbReference type="NCBI Taxonomy" id="5627"/>
    <lineage>
        <taxon>Eukaryota</taxon>
        <taxon>Fungi</taxon>
        <taxon>Dikarya</taxon>
        <taxon>Basidiomycota</taxon>
        <taxon>Agaricomycotina</taxon>
        <taxon>Agaricomycetes</taxon>
        <taxon>Polyporales</taxon>
        <taxon>Grifolaceae</taxon>
        <taxon>Grifola</taxon>
    </lineage>
</organism>
<dbReference type="EMBL" id="LUGG01000014">
    <property type="protein sequence ID" value="OBZ70119.1"/>
    <property type="molecule type" value="Genomic_DNA"/>
</dbReference>
<evidence type="ECO:0000313" key="2">
    <source>
        <dbReference type="Proteomes" id="UP000092993"/>
    </source>
</evidence>
<comment type="caution">
    <text evidence="1">The sequence shown here is derived from an EMBL/GenBank/DDBJ whole genome shotgun (WGS) entry which is preliminary data.</text>
</comment>
<reference evidence="1 2" key="1">
    <citation type="submission" date="2016-03" db="EMBL/GenBank/DDBJ databases">
        <title>Whole genome sequencing of Grifola frondosa 9006-11.</title>
        <authorList>
            <person name="Min B."/>
            <person name="Park H."/>
            <person name="Kim J.-G."/>
            <person name="Cho H."/>
            <person name="Oh Y.-L."/>
            <person name="Kong W.-S."/>
            <person name="Choi I.-G."/>
        </authorList>
    </citation>
    <scope>NUCLEOTIDE SEQUENCE [LARGE SCALE GENOMIC DNA]</scope>
    <source>
        <strain evidence="1 2">9006-11</strain>
    </source>
</reference>
<sequence>MKLEKLPASQDMLTSSLLRDLDAAYISTIRTLDTKQFEQNAVLSEEIEVYKKKVMAAIDNFIKSMNTRKE</sequence>
<name>A0A1C7M1A3_GRIFR</name>
<protein>
    <submittedName>
        <fullName evidence="1">Uncharacterized protein</fullName>
    </submittedName>
</protein>
<keyword evidence="2" id="KW-1185">Reference proteome</keyword>